<protein>
    <submittedName>
        <fullName evidence="1">Uncharacterized protein</fullName>
    </submittedName>
</protein>
<name>A0ABX7WNK7_9GAMM</name>
<proteinExistence type="predicted"/>
<reference evidence="1 2" key="1">
    <citation type="submission" date="2021-04" db="EMBL/GenBank/DDBJ databases">
        <title>Genomics, taxonomy and metabolism of representatives of sulfur bacteria of the genus Thiothrix: Thiothrix fructosivorans QT, Thiothrix unzii A1T and three new species, Thiothrix subterranea sp. nov., Thiothrix litoralis sp. nov. and 'Candidatus Thiothrix anitrata' sp. nov.</title>
        <authorList>
            <person name="Ravin N.V."/>
            <person name="Smolyakov D."/>
            <person name="Rudenko T.S."/>
            <person name="Mardanov A.V."/>
            <person name="Beletsky A.V."/>
            <person name="Markov N.D."/>
            <person name="Fomenkov A.I."/>
            <person name="Roberts R.J."/>
            <person name="Karnachuk O.V."/>
            <person name="Novikov A."/>
            <person name="Grabovich M.Y."/>
        </authorList>
    </citation>
    <scope>NUCLEOTIDE SEQUENCE [LARGE SCALE GENOMIC DNA]</scope>
    <source>
        <strain evidence="1 2">AS</strain>
    </source>
</reference>
<organism evidence="1 2">
    <name type="scientific">Thiothrix litoralis</name>
    <dbReference type="NCBI Taxonomy" id="2891210"/>
    <lineage>
        <taxon>Bacteria</taxon>
        <taxon>Pseudomonadati</taxon>
        <taxon>Pseudomonadota</taxon>
        <taxon>Gammaproteobacteria</taxon>
        <taxon>Thiotrichales</taxon>
        <taxon>Thiotrichaceae</taxon>
        <taxon>Thiothrix</taxon>
    </lineage>
</organism>
<gene>
    <name evidence="1" type="ORF">J9253_15440</name>
</gene>
<dbReference type="Proteomes" id="UP000672039">
    <property type="component" value="Chromosome"/>
</dbReference>
<sequence>MEKRGGKREGAGRKRGALNAATIGVRELARQHTQVAINALVELVANPESPQRAIAANSLLDRGYGKPKIMNDADLEPIILRLKSGELTATDCALEIAQAGAALPKIVEMLAMKELGIETPEYRVIDTEKLELLYQIGSEEMAAKEAALVGRGVILEQQINEAKAARHHEKTAS</sequence>
<evidence type="ECO:0000313" key="2">
    <source>
        <dbReference type="Proteomes" id="UP000672039"/>
    </source>
</evidence>
<accession>A0ABX7WNK7</accession>
<evidence type="ECO:0000313" key="1">
    <source>
        <dbReference type="EMBL" id="QTR45386.1"/>
    </source>
</evidence>
<dbReference type="EMBL" id="CP072801">
    <property type="protein sequence ID" value="QTR45386.1"/>
    <property type="molecule type" value="Genomic_DNA"/>
</dbReference>
<dbReference type="RefSeq" id="WP_210221799.1">
    <property type="nucleotide sequence ID" value="NZ_CP072801.1"/>
</dbReference>
<keyword evidence="2" id="KW-1185">Reference proteome</keyword>